<evidence type="ECO:0000256" key="7">
    <source>
        <dbReference type="ARBA" id="ARBA00023053"/>
    </source>
</evidence>
<dbReference type="Pfam" id="PF00474">
    <property type="entry name" value="SSF"/>
    <property type="match status" value="1"/>
</dbReference>
<dbReference type="Proteomes" id="UP000290545">
    <property type="component" value="Unassembled WGS sequence"/>
</dbReference>
<keyword evidence="3" id="KW-0813">Transport</keyword>
<comment type="subcellular location">
    <subcellularLocation>
        <location evidence="1">Cell membrane</location>
        <topology evidence="1">Multi-pass membrane protein</topology>
    </subcellularLocation>
</comment>
<evidence type="ECO:0000256" key="11">
    <source>
        <dbReference type="RuleBase" id="RU362091"/>
    </source>
</evidence>
<dbReference type="PANTHER" id="PTHR42985:SF47">
    <property type="entry name" value="INTEGRAL MEMBRANE TRANSPORT PROTEIN"/>
    <property type="match status" value="1"/>
</dbReference>
<feature type="transmembrane region" description="Helical" evidence="12">
    <location>
        <begin position="404"/>
        <end position="424"/>
    </location>
</feature>
<evidence type="ECO:0000256" key="12">
    <source>
        <dbReference type="SAM" id="Phobius"/>
    </source>
</evidence>
<sequence length="522" mass="57027">MSPLLLFSFVIAYFVILLVVAWYTGRNSNNESFFIGNRNSNWMLVAFGMIGTSLSGVTFVSVPGGVGDVAGGSFKGFAYMQVTIGYLIGYCVIAFVLLPLYYRMQLTSIYNYLQHRFGNIAYKTGALFFIISRTVGATARLYLVINILQFFILDKMGVPFVVTAAVILLMILLYTFEGGVKTIVYTDTLQTSLMIIGLIVCVVYILQQLHLSGGEALSQMQQKGYLNVFNTDVNSKGFFLKQIIGGAFITISMTGLDQEMMQKNISVKRLGDSQKNVVTMAVVMTGVLFLFLMLGGLLYLYAGSIGGTYTDAVVNGAPVKQFIVAHTSDIGHSTNVIGDKIFPTLALNYFPPAISVIFIIALISALFPSADGALTALTSSFCIDMLGLQQREELGEKGKKRVRLTVHLSFAIIFLLCVMVYYFLNNNSIIDIILDLAGYTYGPLLGLFAFGIFTRRGLPNSLWVTAVCLIAPVLSYFLSHNAKALFNGYQIGIELLLINGLFTYLGLLLISKPANATTAAAV</sequence>
<dbReference type="Gene3D" id="1.20.1730.10">
    <property type="entry name" value="Sodium/glucose cotransporter"/>
    <property type="match status" value="1"/>
</dbReference>
<feature type="transmembrane region" description="Helical" evidence="12">
    <location>
        <begin position="6"/>
        <end position="23"/>
    </location>
</feature>
<keyword evidence="9 12" id="KW-0472">Membrane</keyword>
<feature type="transmembrane region" description="Helical" evidence="12">
    <location>
        <begin position="277"/>
        <end position="302"/>
    </location>
</feature>
<evidence type="ECO:0000313" key="14">
    <source>
        <dbReference type="Proteomes" id="UP000290545"/>
    </source>
</evidence>
<feature type="transmembrane region" description="Helical" evidence="12">
    <location>
        <begin position="436"/>
        <end position="454"/>
    </location>
</feature>
<evidence type="ECO:0000256" key="10">
    <source>
        <dbReference type="ARBA" id="ARBA00023201"/>
    </source>
</evidence>
<feature type="transmembrane region" description="Helical" evidence="12">
    <location>
        <begin position="158"/>
        <end position="176"/>
    </location>
</feature>
<comment type="caution">
    <text evidence="13">The sequence shown here is derived from an EMBL/GenBank/DDBJ whole genome shotgun (WGS) entry which is preliminary data.</text>
</comment>
<dbReference type="GO" id="GO:0015293">
    <property type="term" value="F:symporter activity"/>
    <property type="evidence" value="ECO:0007669"/>
    <property type="project" value="TreeGrafter"/>
</dbReference>
<dbReference type="OrthoDB" id="891563at2"/>
<protein>
    <submittedName>
        <fullName evidence="13">Sodium:solute symporter</fullName>
    </submittedName>
</protein>
<gene>
    <name evidence="13" type="ORF">ESB13_11895</name>
</gene>
<evidence type="ECO:0000256" key="8">
    <source>
        <dbReference type="ARBA" id="ARBA00023065"/>
    </source>
</evidence>
<dbReference type="InterPro" id="IPR051163">
    <property type="entry name" value="Sodium:Solute_Symporter_SSF"/>
</dbReference>
<dbReference type="RefSeq" id="WP_129003551.1">
    <property type="nucleotide sequence ID" value="NZ_SDHZ01000002.1"/>
</dbReference>
<evidence type="ECO:0000256" key="1">
    <source>
        <dbReference type="ARBA" id="ARBA00004651"/>
    </source>
</evidence>
<feature type="transmembrane region" description="Helical" evidence="12">
    <location>
        <begin position="188"/>
        <end position="206"/>
    </location>
</feature>
<keyword evidence="5 12" id="KW-0812">Transmembrane</keyword>
<evidence type="ECO:0000256" key="3">
    <source>
        <dbReference type="ARBA" id="ARBA00022448"/>
    </source>
</evidence>
<dbReference type="InterPro" id="IPR001734">
    <property type="entry name" value="Na/solute_symporter"/>
</dbReference>
<accession>A0A4Q1D4T6</accession>
<evidence type="ECO:0000256" key="5">
    <source>
        <dbReference type="ARBA" id="ARBA00022692"/>
    </source>
</evidence>
<feature type="transmembrane region" description="Helical" evidence="12">
    <location>
        <begin position="353"/>
        <end position="383"/>
    </location>
</feature>
<dbReference type="EMBL" id="SDHZ01000002">
    <property type="protein sequence ID" value="RXK82833.1"/>
    <property type="molecule type" value="Genomic_DNA"/>
</dbReference>
<feature type="transmembrane region" description="Helical" evidence="12">
    <location>
        <begin position="461"/>
        <end position="479"/>
    </location>
</feature>
<dbReference type="AlphaFoldDB" id="A0A4Q1D4T6"/>
<dbReference type="PROSITE" id="PS50283">
    <property type="entry name" value="NA_SOLUT_SYMP_3"/>
    <property type="match status" value="1"/>
</dbReference>
<dbReference type="CDD" id="cd10326">
    <property type="entry name" value="SLC5sbd_NIS-like"/>
    <property type="match status" value="1"/>
</dbReference>
<keyword evidence="4" id="KW-1003">Cell membrane</keyword>
<feature type="transmembrane region" description="Helical" evidence="12">
    <location>
        <begin position="84"/>
        <end position="104"/>
    </location>
</feature>
<organism evidence="13 14">
    <name type="scientific">Filimonas effusa</name>
    <dbReference type="NCBI Taxonomy" id="2508721"/>
    <lineage>
        <taxon>Bacteria</taxon>
        <taxon>Pseudomonadati</taxon>
        <taxon>Bacteroidota</taxon>
        <taxon>Chitinophagia</taxon>
        <taxon>Chitinophagales</taxon>
        <taxon>Chitinophagaceae</taxon>
        <taxon>Filimonas</taxon>
    </lineage>
</organism>
<keyword evidence="7" id="KW-0915">Sodium</keyword>
<dbReference type="InterPro" id="IPR038377">
    <property type="entry name" value="Na/Glc_symporter_sf"/>
</dbReference>
<feature type="transmembrane region" description="Helical" evidence="12">
    <location>
        <begin position="125"/>
        <end position="152"/>
    </location>
</feature>
<dbReference type="GO" id="GO:0005886">
    <property type="term" value="C:plasma membrane"/>
    <property type="evidence" value="ECO:0007669"/>
    <property type="project" value="UniProtKB-SubCell"/>
</dbReference>
<proteinExistence type="inferred from homology"/>
<feature type="transmembrane region" description="Helical" evidence="12">
    <location>
        <begin position="238"/>
        <end position="256"/>
    </location>
</feature>
<keyword evidence="10" id="KW-0739">Sodium transport</keyword>
<keyword evidence="8" id="KW-0406">Ion transport</keyword>
<evidence type="ECO:0000256" key="4">
    <source>
        <dbReference type="ARBA" id="ARBA00022475"/>
    </source>
</evidence>
<feature type="transmembrane region" description="Helical" evidence="12">
    <location>
        <begin position="491"/>
        <end position="510"/>
    </location>
</feature>
<reference evidence="13 14" key="1">
    <citation type="submission" date="2019-01" db="EMBL/GenBank/DDBJ databases">
        <title>Filimonas sp. strain TTM-71.</title>
        <authorList>
            <person name="Chen W.-M."/>
        </authorList>
    </citation>
    <scope>NUCLEOTIDE SEQUENCE [LARGE SCALE GENOMIC DNA]</scope>
    <source>
        <strain evidence="13 14">TTM-71</strain>
    </source>
</reference>
<evidence type="ECO:0000256" key="2">
    <source>
        <dbReference type="ARBA" id="ARBA00006434"/>
    </source>
</evidence>
<evidence type="ECO:0000256" key="9">
    <source>
        <dbReference type="ARBA" id="ARBA00023136"/>
    </source>
</evidence>
<dbReference type="PANTHER" id="PTHR42985">
    <property type="entry name" value="SODIUM-COUPLED MONOCARBOXYLATE TRANSPORTER"/>
    <property type="match status" value="1"/>
</dbReference>
<feature type="transmembrane region" description="Helical" evidence="12">
    <location>
        <begin position="44"/>
        <end position="64"/>
    </location>
</feature>
<dbReference type="GO" id="GO:0006814">
    <property type="term" value="P:sodium ion transport"/>
    <property type="evidence" value="ECO:0007669"/>
    <property type="project" value="UniProtKB-KW"/>
</dbReference>
<evidence type="ECO:0000313" key="13">
    <source>
        <dbReference type="EMBL" id="RXK82833.1"/>
    </source>
</evidence>
<keyword evidence="14" id="KW-1185">Reference proteome</keyword>
<comment type="similarity">
    <text evidence="2 11">Belongs to the sodium:solute symporter (SSF) (TC 2.A.21) family.</text>
</comment>
<evidence type="ECO:0000256" key="6">
    <source>
        <dbReference type="ARBA" id="ARBA00022989"/>
    </source>
</evidence>
<name>A0A4Q1D4T6_9BACT</name>
<keyword evidence="6 12" id="KW-1133">Transmembrane helix</keyword>